<proteinExistence type="predicted"/>
<reference evidence="1 2" key="1">
    <citation type="submission" date="2019-04" db="EMBL/GenBank/DDBJ databases">
        <title>An improved genome assembly and genetic linkage map for asparagus bean, Vigna unguiculata ssp. sesquipedialis.</title>
        <authorList>
            <person name="Xia Q."/>
            <person name="Zhang R."/>
            <person name="Dong Y."/>
        </authorList>
    </citation>
    <scope>NUCLEOTIDE SEQUENCE [LARGE SCALE GENOMIC DNA]</scope>
    <source>
        <tissue evidence="1">Leaf</tissue>
    </source>
</reference>
<keyword evidence="2" id="KW-1185">Reference proteome</keyword>
<accession>A0A4D6M6C9</accession>
<evidence type="ECO:0000313" key="2">
    <source>
        <dbReference type="Proteomes" id="UP000501690"/>
    </source>
</evidence>
<dbReference type="Proteomes" id="UP000501690">
    <property type="component" value="Linkage Group LG6"/>
</dbReference>
<organism evidence="1 2">
    <name type="scientific">Vigna unguiculata</name>
    <name type="common">Cowpea</name>
    <dbReference type="NCBI Taxonomy" id="3917"/>
    <lineage>
        <taxon>Eukaryota</taxon>
        <taxon>Viridiplantae</taxon>
        <taxon>Streptophyta</taxon>
        <taxon>Embryophyta</taxon>
        <taxon>Tracheophyta</taxon>
        <taxon>Spermatophyta</taxon>
        <taxon>Magnoliopsida</taxon>
        <taxon>eudicotyledons</taxon>
        <taxon>Gunneridae</taxon>
        <taxon>Pentapetalae</taxon>
        <taxon>rosids</taxon>
        <taxon>fabids</taxon>
        <taxon>Fabales</taxon>
        <taxon>Fabaceae</taxon>
        <taxon>Papilionoideae</taxon>
        <taxon>50 kb inversion clade</taxon>
        <taxon>NPAAA clade</taxon>
        <taxon>indigoferoid/millettioid clade</taxon>
        <taxon>Phaseoleae</taxon>
        <taxon>Vigna</taxon>
    </lineage>
</organism>
<evidence type="ECO:0000313" key="1">
    <source>
        <dbReference type="EMBL" id="QCD96427.1"/>
    </source>
</evidence>
<sequence length="155" mass="16786">MAIISPMEDVFGGALAAVMVLIAQGMHCSGKCGTHDCRPKVRECWTPRCITGHGFLTCGSGVSANSGGSMMMEEDRVTLNAGTSTSGTVMVVAAFPTRVQRGGCSPARAQRVAAFWREKLQSNLVAVVEDDNYDMVMVREKEIRVRVSDCVKKRR</sequence>
<dbReference type="EMBL" id="CP039350">
    <property type="protein sequence ID" value="QCD96427.1"/>
    <property type="molecule type" value="Genomic_DNA"/>
</dbReference>
<dbReference type="AlphaFoldDB" id="A0A4D6M6C9"/>
<name>A0A4D6M6C9_VIGUN</name>
<protein>
    <submittedName>
        <fullName evidence="1">Uncharacterized protein</fullName>
    </submittedName>
</protein>
<gene>
    <name evidence="1" type="ORF">DEO72_LG6g1130</name>
</gene>